<evidence type="ECO:0000259" key="2">
    <source>
        <dbReference type="Pfam" id="PF13966"/>
    </source>
</evidence>
<sequence length="617" mass="69819">MQGSRHSKYLGLPTLIGKSKNEVFAEIKERVGKKLAGWKEKLLSIGGREILIKAVAQAIPSYAMSCFQLPKGLCEDLEGMMRSFWWGQRQQGSKIAWVSWKKMCKSKFRGGLGFRNLQAFNLAMLAKQGWRLVLNPDSLMARIYKAKYYPHGDVFKEKLGSNPSYAWRSIMNGLEVVKRGSRWRVGNGNLIHIWEDKWLPTPSTYKVISPPKQFGDFPMVSTLIDKDTRSWKVELIRSLFLPFEAITILNMPLSHNLPEDKIIWVGNRKGDFTVKSAYYIALSMIEPKDEGECSNGDSRASLWKKIWHMNIPEKINIFAWRACVNGLPTKINLQTRGISAGLFCPSCDEAPETISHALIDCEVAKRVWDCWKDCPINLVSNYWDFSDSALEIIAAGTSSDLETFFVAAWAIWYNRNQIVFEYTCQLPYQIWNFAMDYLKAVHGNKRSQLLHRTVESGKWETPPCGAFKINVDGATSEHGRNSGVGVVIRDCRGKVSAACYEYLAGLFSVMEVELLAVEKGILLAKELKISNIIIESDALAVIQSIEKGEIGGCLGHLVQGIILSLKGFASWSLNHVKRNHNRVAHELAQEARRREESKVWKGTFPSLISHLIQNDYT</sequence>
<dbReference type="SUPFAM" id="SSF53098">
    <property type="entry name" value="Ribonuclease H-like"/>
    <property type="match status" value="1"/>
</dbReference>
<dbReference type="PANTHER" id="PTHR33116:SF86">
    <property type="entry name" value="REVERSE TRANSCRIPTASE DOMAIN-CONTAINING PROTEIN"/>
    <property type="match status" value="1"/>
</dbReference>
<protein>
    <recommendedName>
        <fullName evidence="5">RNase H type-1 domain-containing protein</fullName>
    </recommendedName>
</protein>
<dbReference type="AlphaFoldDB" id="A0AAW2DT75"/>
<dbReference type="EMBL" id="JAZDWU010000002">
    <property type="protein sequence ID" value="KAL0012181.1"/>
    <property type="molecule type" value="Genomic_DNA"/>
</dbReference>
<comment type="caution">
    <text evidence="3">The sequence shown here is derived from an EMBL/GenBank/DDBJ whole genome shotgun (WGS) entry which is preliminary data.</text>
</comment>
<dbReference type="Gene3D" id="3.30.420.10">
    <property type="entry name" value="Ribonuclease H-like superfamily/Ribonuclease H"/>
    <property type="match status" value="1"/>
</dbReference>
<keyword evidence="4" id="KW-1185">Reference proteome</keyword>
<dbReference type="InterPro" id="IPR002156">
    <property type="entry name" value="RNaseH_domain"/>
</dbReference>
<dbReference type="Pfam" id="PF13456">
    <property type="entry name" value="RVT_3"/>
    <property type="match status" value="1"/>
</dbReference>
<evidence type="ECO:0000313" key="3">
    <source>
        <dbReference type="EMBL" id="KAL0012181.1"/>
    </source>
</evidence>
<dbReference type="GO" id="GO:0004523">
    <property type="term" value="F:RNA-DNA hybrid ribonuclease activity"/>
    <property type="evidence" value="ECO:0007669"/>
    <property type="project" value="InterPro"/>
</dbReference>
<dbReference type="PANTHER" id="PTHR33116">
    <property type="entry name" value="REVERSE TRANSCRIPTASE ZINC-BINDING DOMAIN-CONTAINING PROTEIN-RELATED-RELATED"/>
    <property type="match status" value="1"/>
</dbReference>
<dbReference type="GO" id="GO:0003676">
    <property type="term" value="F:nucleic acid binding"/>
    <property type="evidence" value="ECO:0007669"/>
    <property type="project" value="InterPro"/>
</dbReference>
<evidence type="ECO:0000313" key="4">
    <source>
        <dbReference type="Proteomes" id="UP001459277"/>
    </source>
</evidence>
<feature type="domain" description="Reverse transcriptase zinc-binding" evidence="2">
    <location>
        <begin position="272"/>
        <end position="368"/>
    </location>
</feature>
<evidence type="ECO:0008006" key="5">
    <source>
        <dbReference type="Google" id="ProtNLM"/>
    </source>
</evidence>
<dbReference type="InterPro" id="IPR036397">
    <property type="entry name" value="RNaseH_sf"/>
</dbReference>
<dbReference type="InterPro" id="IPR044730">
    <property type="entry name" value="RNase_H-like_dom_plant"/>
</dbReference>
<gene>
    <name evidence="3" type="ORF">SO802_007289</name>
</gene>
<name>A0AAW2DT75_9ROSI</name>
<dbReference type="CDD" id="cd06222">
    <property type="entry name" value="RNase_H_like"/>
    <property type="match status" value="1"/>
</dbReference>
<organism evidence="3 4">
    <name type="scientific">Lithocarpus litseifolius</name>
    <dbReference type="NCBI Taxonomy" id="425828"/>
    <lineage>
        <taxon>Eukaryota</taxon>
        <taxon>Viridiplantae</taxon>
        <taxon>Streptophyta</taxon>
        <taxon>Embryophyta</taxon>
        <taxon>Tracheophyta</taxon>
        <taxon>Spermatophyta</taxon>
        <taxon>Magnoliopsida</taxon>
        <taxon>eudicotyledons</taxon>
        <taxon>Gunneridae</taxon>
        <taxon>Pentapetalae</taxon>
        <taxon>rosids</taxon>
        <taxon>fabids</taxon>
        <taxon>Fagales</taxon>
        <taxon>Fagaceae</taxon>
        <taxon>Lithocarpus</taxon>
    </lineage>
</organism>
<dbReference type="Proteomes" id="UP001459277">
    <property type="component" value="Unassembled WGS sequence"/>
</dbReference>
<dbReference type="InterPro" id="IPR012337">
    <property type="entry name" value="RNaseH-like_sf"/>
</dbReference>
<dbReference type="Pfam" id="PF13966">
    <property type="entry name" value="zf-RVT"/>
    <property type="match status" value="1"/>
</dbReference>
<reference evidence="3 4" key="1">
    <citation type="submission" date="2024-01" db="EMBL/GenBank/DDBJ databases">
        <title>A telomere-to-telomere, gap-free genome of sweet tea (Lithocarpus litseifolius).</title>
        <authorList>
            <person name="Zhou J."/>
        </authorList>
    </citation>
    <scope>NUCLEOTIDE SEQUENCE [LARGE SCALE GENOMIC DNA]</scope>
    <source>
        <strain evidence="3">Zhou-2022a</strain>
        <tissue evidence="3">Leaf</tissue>
    </source>
</reference>
<dbReference type="InterPro" id="IPR026960">
    <property type="entry name" value="RVT-Znf"/>
</dbReference>
<accession>A0AAW2DT75</accession>
<feature type="domain" description="RNase H type-1" evidence="1">
    <location>
        <begin position="470"/>
        <end position="591"/>
    </location>
</feature>
<evidence type="ECO:0000259" key="1">
    <source>
        <dbReference type="Pfam" id="PF13456"/>
    </source>
</evidence>
<proteinExistence type="predicted"/>